<dbReference type="Proteomes" id="UP000321832">
    <property type="component" value="Unassembled WGS sequence"/>
</dbReference>
<comment type="caution">
    <text evidence="1">The sequence shown here is derived from an EMBL/GenBank/DDBJ whole genome shotgun (WGS) entry which is preliminary data.</text>
</comment>
<dbReference type="EMBL" id="VOPW01000001">
    <property type="protein sequence ID" value="TXC65627.1"/>
    <property type="molecule type" value="Genomic_DNA"/>
</dbReference>
<gene>
    <name evidence="1" type="ORF">FSC37_04810</name>
</gene>
<evidence type="ECO:0000313" key="1">
    <source>
        <dbReference type="EMBL" id="TXC65627.1"/>
    </source>
</evidence>
<dbReference type="InterPro" id="IPR052894">
    <property type="entry name" value="AsmA-related"/>
</dbReference>
<dbReference type="PANTHER" id="PTHR30441:SF4">
    <property type="entry name" value="PROTEIN ASMA"/>
    <property type="match status" value="1"/>
</dbReference>
<dbReference type="AlphaFoldDB" id="A0A5C6TYI4"/>
<evidence type="ECO:0000313" key="2">
    <source>
        <dbReference type="Proteomes" id="UP000321832"/>
    </source>
</evidence>
<dbReference type="GO" id="GO:0005886">
    <property type="term" value="C:plasma membrane"/>
    <property type="evidence" value="ECO:0007669"/>
    <property type="project" value="TreeGrafter"/>
</dbReference>
<keyword evidence="2" id="KW-1185">Reference proteome</keyword>
<sequence length="244" mass="26244">MYNLRLSDATLVFDDRPAQRVHRVESLQLALPFVSSLPAHLEVTVEPHLAFRLDGASFDSGAQATPFAQRQRGELRLVFEGLNLARFAPYVPASLPVRLREGVLGADLGLQFERPEGADPIVRLSGSTTLEKFAVTEADGAPLLDAARLRIGLRDVQPLRRRIALGEIALDGARLQLVRAADGRLNLQRLGGGAAAPAATPASAPAAAAPATPWQIELDRLAIEGARVAWNDAVRPRRRCCSTG</sequence>
<organism evidence="1 2">
    <name type="scientific">Piscinibacter aquaticus</name>
    <dbReference type="NCBI Taxonomy" id="392597"/>
    <lineage>
        <taxon>Bacteria</taxon>
        <taxon>Pseudomonadati</taxon>
        <taxon>Pseudomonadota</taxon>
        <taxon>Betaproteobacteria</taxon>
        <taxon>Burkholderiales</taxon>
        <taxon>Sphaerotilaceae</taxon>
        <taxon>Piscinibacter</taxon>
    </lineage>
</organism>
<protein>
    <submittedName>
        <fullName evidence="1">DUF748 domain-containing protein</fullName>
    </submittedName>
</protein>
<name>A0A5C6TYI4_9BURK</name>
<accession>A0A5C6TYI4</accession>
<proteinExistence type="predicted"/>
<dbReference type="InterPro" id="IPR008023">
    <property type="entry name" value="DUF748"/>
</dbReference>
<dbReference type="GO" id="GO:0090313">
    <property type="term" value="P:regulation of protein targeting to membrane"/>
    <property type="evidence" value="ECO:0007669"/>
    <property type="project" value="TreeGrafter"/>
</dbReference>
<dbReference type="Pfam" id="PF05359">
    <property type="entry name" value="DUF748"/>
    <property type="match status" value="1"/>
</dbReference>
<dbReference type="PANTHER" id="PTHR30441">
    <property type="entry name" value="DUF748 DOMAIN-CONTAINING PROTEIN"/>
    <property type="match status" value="1"/>
</dbReference>
<reference evidence="1 2" key="1">
    <citation type="submission" date="2019-08" db="EMBL/GenBank/DDBJ databases">
        <authorList>
            <person name="Khan S.A."/>
            <person name="Jeon C.O."/>
            <person name="Jeong S.E."/>
        </authorList>
    </citation>
    <scope>NUCLEOTIDE SEQUENCE [LARGE SCALE GENOMIC DNA]</scope>
    <source>
        <strain evidence="2">IMCC1728</strain>
    </source>
</reference>